<keyword evidence="12" id="KW-1185">Reference proteome</keyword>
<feature type="transmembrane region" description="Helical" evidence="9">
    <location>
        <begin position="227"/>
        <end position="246"/>
    </location>
</feature>
<evidence type="ECO:0000256" key="8">
    <source>
        <dbReference type="ARBA" id="ARBA00023136"/>
    </source>
</evidence>
<sequence>MGFDVILMGILVMQDVYLGVIMAVLPNISGQTVAVAGQRLTTVYLLLVIRLFITLVGVLLFCYLVGKFLIGRFFRHIVRVGSTELIVLATVVIMFSMVLLTSRLGVSMELGCFLAGVVISAQGHKLAERIERLLEPLQHFLSCFFFTSIGLHVFPQFLAYELTMLTTFTMATVAVKYVICVSVLALVLHKCPWRVKWIVSAGLAQVSEFAFVLGSRARRLDLISREVYLLILGVTTLSLVFAPVLWKATLWYLRLKPHDSVEEPHDVTAHLDSDTDDLMSDIRHSTQAIARNTQVIGRTTQVTGHSTQVTGYSSYDLGTGGRL</sequence>
<dbReference type="Proteomes" id="UP001209878">
    <property type="component" value="Unassembled WGS sequence"/>
</dbReference>
<organism evidence="11 12">
    <name type="scientific">Ridgeia piscesae</name>
    <name type="common">Tubeworm</name>
    <dbReference type="NCBI Taxonomy" id="27915"/>
    <lineage>
        <taxon>Eukaryota</taxon>
        <taxon>Metazoa</taxon>
        <taxon>Spiralia</taxon>
        <taxon>Lophotrochozoa</taxon>
        <taxon>Annelida</taxon>
        <taxon>Polychaeta</taxon>
        <taxon>Sedentaria</taxon>
        <taxon>Canalipalpata</taxon>
        <taxon>Sabellida</taxon>
        <taxon>Siboglinidae</taxon>
        <taxon>Ridgeia</taxon>
    </lineage>
</organism>
<dbReference type="InterPro" id="IPR038770">
    <property type="entry name" value="Na+/solute_symporter_sf"/>
</dbReference>
<feature type="transmembrane region" description="Helical" evidence="9">
    <location>
        <begin position="164"/>
        <end position="188"/>
    </location>
</feature>
<keyword evidence="3" id="KW-0050">Antiport</keyword>
<evidence type="ECO:0000313" key="11">
    <source>
        <dbReference type="EMBL" id="KAK2180375.1"/>
    </source>
</evidence>
<evidence type="ECO:0000256" key="3">
    <source>
        <dbReference type="ARBA" id="ARBA00022449"/>
    </source>
</evidence>
<keyword evidence="7" id="KW-0406">Ion transport</keyword>
<dbReference type="GO" id="GO:0015386">
    <property type="term" value="F:potassium:proton antiporter activity"/>
    <property type="evidence" value="ECO:0007669"/>
    <property type="project" value="InterPro"/>
</dbReference>
<name>A0AAD9L0L9_RIDPI</name>
<feature type="domain" description="Cation/H+ exchanger transmembrane" evidence="10">
    <location>
        <begin position="6"/>
        <end position="246"/>
    </location>
</feature>
<keyword evidence="5" id="KW-0732">Signal</keyword>
<dbReference type="Gene3D" id="1.20.1530.20">
    <property type="match status" value="1"/>
</dbReference>
<gene>
    <name evidence="11" type="ORF">NP493_446g03023</name>
</gene>
<reference evidence="11" key="1">
    <citation type="journal article" date="2023" name="Mol. Biol. Evol.">
        <title>Third-Generation Sequencing Reveals the Adaptive Role of the Epigenome in Three Deep-Sea Polychaetes.</title>
        <authorList>
            <person name="Perez M."/>
            <person name="Aroh O."/>
            <person name="Sun Y."/>
            <person name="Lan Y."/>
            <person name="Juniper S.K."/>
            <person name="Young C.R."/>
            <person name="Angers B."/>
            <person name="Qian P.Y."/>
        </authorList>
    </citation>
    <scope>NUCLEOTIDE SEQUENCE</scope>
    <source>
        <strain evidence="11">R07B-5</strain>
    </source>
</reference>
<evidence type="ECO:0000256" key="6">
    <source>
        <dbReference type="ARBA" id="ARBA00022989"/>
    </source>
</evidence>
<keyword evidence="8 9" id="KW-0472">Membrane</keyword>
<evidence type="ECO:0000313" key="12">
    <source>
        <dbReference type="Proteomes" id="UP001209878"/>
    </source>
</evidence>
<keyword evidence="4 9" id="KW-0812">Transmembrane</keyword>
<proteinExistence type="predicted"/>
<dbReference type="PANTHER" id="PTHR16254:SF14">
    <property type="entry name" value="TRANSMEMBRANE AND COILED-COIL DOMAIN-CONTAINING PROTEIN 3"/>
    <property type="match status" value="1"/>
</dbReference>
<evidence type="ECO:0000259" key="10">
    <source>
        <dbReference type="Pfam" id="PF00999"/>
    </source>
</evidence>
<comment type="caution">
    <text evidence="11">The sequence shown here is derived from an EMBL/GenBank/DDBJ whole genome shotgun (WGS) entry which is preliminary data.</text>
</comment>
<dbReference type="EMBL" id="JAODUO010000446">
    <property type="protein sequence ID" value="KAK2180375.1"/>
    <property type="molecule type" value="Genomic_DNA"/>
</dbReference>
<evidence type="ECO:0000256" key="4">
    <source>
        <dbReference type="ARBA" id="ARBA00022692"/>
    </source>
</evidence>
<comment type="subcellular location">
    <subcellularLocation>
        <location evidence="1">Membrane</location>
        <topology evidence="1">Multi-pass membrane protein</topology>
    </subcellularLocation>
</comment>
<feature type="transmembrane region" description="Helical" evidence="9">
    <location>
        <begin position="44"/>
        <end position="65"/>
    </location>
</feature>
<evidence type="ECO:0000256" key="7">
    <source>
        <dbReference type="ARBA" id="ARBA00023065"/>
    </source>
</evidence>
<keyword evidence="2" id="KW-0813">Transport</keyword>
<evidence type="ECO:0000256" key="5">
    <source>
        <dbReference type="ARBA" id="ARBA00022729"/>
    </source>
</evidence>
<evidence type="ECO:0000256" key="9">
    <source>
        <dbReference type="SAM" id="Phobius"/>
    </source>
</evidence>
<dbReference type="InterPro" id="IPR045158">
    <property type="entry name" value="KEA4/5/6-like"/>
</dbReference>
<feature type="transmembrane region" description="Helical" evidence="9">
    <location>
        <begin position="5"/>
        <end position="24"/>
    </location>
</feature>
<dbReference type="GO" id="GO:0016020">
    <property type="term" value="C:membrane"/>
    <property type="evidence" value="ECO:0007669"/>
    <property type="project" value="UniProtKB-SubCell"/>
</dbReference>
<evidence type="ECO:0000256" key="1">
    <source>
        <dbReference type="ARBA" id="ARBA00004141"/>
    </source>
</evidence>
<dbReference type="AlphaFoldDB" id="A0AAD9L0L9"/>
<dbReference type="Pfam" id="PF00999">
    <property type="entry name" value="Na_H_Exchanger"/>
    <property type="match status" value="1"/>
</dbReference>
<dbReference type="InterPro" id="IPR006153">
    <property type="entry name" value="Cation/H_exchanger_TM"/>
</dbReference>
<feature type="transmembrane region" description="Helical" evidence="9">
    <location>
        <begin position="77"/>
        <end position="100"/>
    </location>
</feature>
<evidence type="ECO:0000256" key="2">
    <source>
        <dbReference type="ARBA" id="ARBA00022448"/>
    </source>
</evidence>
<protein>
    <recommendedName>
        <fullName evidence="10">Cation/H+ exchanger transmembrane domain-containing protein</fullName>
    </recommendedName>
</protein>
<accession>A0AAD9L0L9</accession>
<dbReference type="PANTHER" id="PTHR16254">
    <property type="entry name" value="POTASSIUM/PROTON ANTIPORTER-RELATED"/>
    <property type="match status" value="1"/>
</dbReference>
<keyword evidence="6 9" id="KW-1133">Transmembrane helix</keyword>